<dbReference type="SMART" id="SM00382">
    <property type="entry name" value="AAA"/>
    <property type="match status" value="2"/>
</dbReference>
<evidence type="ECO:0000313" key="7">
    <source>
        <dbReference type="Proteomes" id="UP001442841"/>
    </source>
</evidence>
<evidence type="ECO:0000256" key="4">
    <source>
        <dbReference type="SAM" id="Coils"/>
    </source>
</evidence>
<dbReference type="InterPro" id="IPR003593">
    <property type="entry name" value="AAA+_ATPase"/>
</dbReference>
<reference evidence="6 7" key="1">
    <citation type="submission" date="2024-04" db="EMBL/GenBank/DDBJ databases">
        <title>Isolation of an actinomycete strain from pig manure.</title>
        <authorList>
            <person name="Gong T."/>
            <person name="Yu Z."/>
            <person name="An M."/>
            <person name="Wei C."/>
            <person name="Yang W."/>
            <person name="Liu L."/>
        </authorList>
    </citation>
    <scope>NUCLEOTIDE SEQUENCE [LARGE SCALE GENOMIC DNA]</scope>
    <source>
        <strain evidence="6 7">ZF39</strain>
    </source>
</reference>
<evidence type="ECO:0000256" key="3">
    <source>
        <dbReference type="ARBA" id="ARBA00022840"/>
    </source>
</evidence>
<dbReference type="PANTHER" id="PTHR19211:SF6">
    <property type="entry name" value="BLL7188 PROTEIN"/>
    <property type="match status" value="1"/>
</dbReference>
<dbReference type="PROSITE" id="PS50893">
    <property type="entry name" value="ABC_TRANSPORTER_2"/>
    <property type="match status" value="1"/>
</dbReference>
<keyword evidence="1" id="KW-0677">Repeat</keyword>
<evidence type="ECO:0000259" key="5">
    <source>
        <dbReference type="PROSITE" id="PS50893"/>
    </source>
</evidence>
<dbReference type="InterPro" id="IPR003439">
    <property type="entry name" value="ABC_transporter-like_ATP-bd"/>
</dbReference>
<dbReference type="Gene3D" id="3.40.50.300">
    <property type="entry name" value="P-loop containing nucleotide triphosphate hydrolases"/>
    <property type="match status" value="2"/>
</dbReference>
<dbReference type="Pfam" id="PF00005">
    <property type="entry name" value="ABC_tran"/>
    <property type="match status" value="2"/>
</dbReference>
<accession>A0ABZ3FWD0</accession>
<gene>
    <name evidence="6" type="ORF">AADG42_17665</name>
</gene>
<dbReference type="Proteomes" id="UP001442841">
    <property type="component" value="Chromosome"/>
</dbReference>
<dbReference type="SUPFAM" id="SSF52540">
    <property type="entry name" value="P-loop containing nucleoside triphosphate hydrolases"/>
    <property type="match status" value="2"/>
</dbReference>
<protein>
    <submittedName>
        <fullName evidence="6">ABC-F family ATP-binding cassette domain-containing protein</fullName>
    </submittedName>
</protein>
<dbReference type="InterPro" id="IPR027417">
    <property type="entry name" value="P-loop_NTPase"/>
</dbReference>
<dbReference type="GO" id="GO:0005524">
    <property type="term" value="F:ATP binding"/>
    <property type="evidence" value="ECO:0007669"/>
    <property type="project" value="UniProtKB-KW"/>
</dbReference>
<evidence type="ECO:0000256" key="1">
    <source>
        <dbReference type="ARBA" id="ARBA00022737"/>
    </source>
</evidence>
<keyword evidence="4" id="KW-0175">Coiled coil</keyword>
<feature type="domain" description="ABC transporter" evidence="5">
    <location>
        <begin position="6"/>
        <end position="238"/>
    </location>
</feature>
<evidence type="ECO:0000256" key="2">
    <source>
        <dbReference type="ARBA" id="ARBA00022741"/>
    </source>
</evidence>
<proteinExistence type="predicted"/>
<organism evidence="6 7">
    <name type="scientific">Ammonicoccus fulvus</name>
    <dbReference type="NCBI Taxonomy" id="3138240"/>
    <lineage>
        <taxon>Bacteria</taxon>
        <taxon>Bacillati</taxon>
        <taxon>Actinomycetota</taxon>
        <taxon>Actinomycetes</taxon>
        <taxon>Propionibacteriales</taxon>
        <taxon>Propionibacteriaceae</taxon>
        <taxon>Ammonicoccus</taxon>
    </lineage>
</organism>
<keyword evidence="2" id="KW-0547">Nucleotide-binding</keyword>
<dbReference type="InterPro" id="IPR050611">
    <property type="entry name" value="ABCF"/>
</dbReference>
<dbReference type="PANTHER" id="PTHR19211">
    <property type="entry name" value="ATP-BINDING TRANSPORT PROTEIN-RELATED"/>
    <property type="match status" value="1"/>
</dbReference>
<dbReference type="RefSeq" id="WP_425310499.1">
    <property type="nucleotide sequence ID" value="NZ_CP154795.1"/>
</dbReference>
<feature type="coiled-coil region" evidence="4">
    <location>
        <begin position="227"/>
        <end position="261"/>
    </location>
</feature>
<dbReference type="EMBL" id="CP154795">
    <property type="protein sequence ID" value="XAN09063.1"/>
    <property type="molecule type" value="Genomic_DNA"/>
</dbReference>
<evidence type="ECO:0000313" key="6">
    <source>
        <dbReference type="EMBL" id="XAN09063.1"/>
    </source>
</evidence>
<keyword evidence="3 6" id="KW-0067">ATP-binding</keyword>
<sequence length="533" mass="57910">MPAPSILLDNLGFDWPSGARALAGLTAVFGPGRTGLIGANGSGKSTLLRLIVGKLQPTRGTITTIGDVDYLPQNLTLRTTDRVVDLLGVRSRLEALRAIEAGRVDPELFDSVGDDWDIEARARAVLDQIGLDGIGLDRPIGQLSGGETMLAALAGHRLGGAPIVLLDEPTNNLDREARGRFAEAVQEWRGALVVVSHDTELLEVMDDTAELYAGELTVFGGPFSAYREHLMREQEAAEQALRTAEQTLRAEERQRREAEVKLARRQRYARTDYLNKRRPKIIMNTRKSQAENSAGKLRDGLDARVDTARADVEARERRVRNEAGVRIDLPDPRVPAGRRLAEVHHADGVEVIQGPERIALTGRNGVGKTRLLETLFGAEVRGDAYAVGLTSRIGYLPQRLDGLVDAETVLENVRAAAPRVVPGTIRGQLARFGLRGAEVDRPVGSMSGGERFRVAIARLLLADPAHQLLVLDEPTNNLDFDTRAALVDALGSYRGGLLVVSHDPEFLGEIGIDVWLEMTEPDRLSPASPLSPG</sequence>
<name>A0ABZ3FWD0_9ACTN</name>
<keyword evidence="7" id="KW-1185">Reference proteome</keyword>